<proteinExistence type="predicted"/>
<feature type="compositionally biased region" description="Polar residues" evidence="1">
    <location>
        <begin position="12"/>
        <end position="22"/>
    </location>
</feature>
<reference evidence="2" key="1">
    <citation type="journal article" date="2019" name="PLoS Negl. Trop. Dis.">
        <title>Revisiting the worldwide diversity of Leptospira species in the environment.</title>
        <authorList>
            <person name="Vincent A.T."/>
            <person name="Schiettekatte O."/>
            <person name="Bourhy P."/>
            <person name="Veyrier F.J."/>
            <person name="Picardeau M."/>
        </authorList>
    </citation>
    <scope>NUCLEOTIDE SEQUENCE [LARGE SCALE GENOMIC DNA]</scope>
    <source>
        <strain evidence="2">201702692</strain>
    </source>
</reference>
<comment type="caution">
    <text evidence="2">The sequence shown here is derived from an EMBL/GenBank/DDBJ whole genome shotgun (WGS) entry which is preliminary data.</text>
</comment>
<accession>A0A4R9JAR1</accession>
<gene>
    <name evidence="2" type="ORF">EHQ49_16705</name>
</gene>
<sequence>MLKQEIAPTLTPPSGGSASRNVVSPSSLYVIAQIASMKINKEFPISFNIQLDYINEKASIDERLFIKKFNSYFGQF</sequence>
<dbReference type="Proteomes" id="UP000298125">
    <property type="component" value="Unassembled WGS sequence"/>
</dbReference>
<dbReference type="EMBL" id="RQGA01000015">
    <property type="protein sequence ID" value="TGL36058.1"/>
    <property type="molecule type" value="Genomic_DNA"/>
</dbReference>
<organism evidence="2 3">
    <name type="scientific">Leptospira perdikensis</name>
    <dbReference type="NCBI Taxonomy" id="2484948"/>
    <lineage>
        <taxon>Bacteria</taxon>
        <taxon>Pseudomonadati</taxon>
        <taxon>Spirochaetota</taxon>
        <taxon>Spirochaetia</taxon>
        <taxon>Leptospirales</taxon>
        <taxon>Leptospiraceae</taxon>
        <taxon>Leptospira</taxon>
    </lineage>
</organism>
<evidence type="ECO:0000313" key="2">
    <source>
        <dbReference type="EMBL" id="TGL36058.1"/>
    </source>
</evidence>
<evidence type="ECO:0000256" key="1">
    <source>
        <dbReference type="SAM" id="MobiDB-lite"/>
    </source>
</evidence>
<feature type="region of interest" description="Disordered" evidence="1">
    <location>
        <begin position="1"/>
        <end position="22"/>
    </location>
</feature>
<dbReference type="AlphaFoldDB" id="A0A4R9JAR1"/>
<protein>
    <submittedName>
        <fullName evidence="2">Uncharacterized protein</fullName>
    </submittedName>
</protein>
<keyword evidence="3" id="KW-1185">Reference proteome</keyword>
<name>A0A4R9JAR1_9LEPT</name>
<feature type="non-terminal residue" evidence="2">
    <location>
        <position position="76"/>
    </location>
</feature>
<evidence type="ECO:0000313" key="3">
    <source>
        <dbReference type="Proteomes" id="UP000298125"/>
    </source>
</evidence>